<dbReference type="EMBL" id="CAJVCH010359380">
    <property type="protein sequence ID" value="CAG7816043.1"/>
    <property type="molecule type" value="Genomic_DNA"/>
</dbReference>
<evidence type="ECO:0000313" key="1">
    <source>
        <dbReference type="EMBL" id="CAG7816043.1"/>
    </source>
</evidence>
<evidence type="ECO:0000313" key="2">
    <source>
        <dbReference type="Proteomes" id="UP000708208"/>
    </source>
</evidence>
<reference evidence="1" key="1">
    <citation type="submission" date="2021-06" db="EMBL/GenBank/DDBJ databases">
        <authorList>
            <person name="Hodson N. C."/>
            <person name="Mongue J. A."/>
            <person name="Jaron S. K."/>
        </authorList>
    </citation>
    <scope>NUCLEOTIDE SEQUENCE</scope>
</reference>
<organism evidence="1 2">
    <name type="scientific">Allacma fusca</name>
    <dbReference type="NCBI Taxonomy" id="39272"/>
    <lineage>
        <taxon>Eukaryota</taxon>
        <taxon>Metazoa</taxon>
        <taxon>Ecdysozoa</taxon>
        <taxon>Arthropoda</taxon>
        <taxon>Hexapoda</taxon>
        <taxon>Collembola</taxon>
        <taxon>Symphypleona</taxon>
        <taxon>Sminthuridae</taxon>
        <taxon>Allacma</taxon>
    </lineage>
</organism>
<name>A0A8J2PCD3_9HEXA</name>
<protein>
    <submittedName>
        <fullName evidence="1">Uncharacterized protein</fullName>
    </submittedName>
</protein>
<gene>
    <name evidence="1" type="ORF">AFUS01_LOCUS26680</name>
</gene>
<sequence>TGLPQFPRIRRLEGNISDKRTGPGKQTAKLIETYFNDCERYNADLETNQPRKTGEVKQGLKVIACPLREYFLW</sequence>
<keyword evidence="2" id="KW-1185">Reference proteome</keyword>
<comment type="caution">
    <text evidence="1">The sequence shown here is derived from an EMBL/GenBank/DDBJ whole genome shotgun (WGS) entry which is preliminary data.</text>
</comment>
<dbReference type="AlphaFoldDB" id="A0A8J2PCD3"/>
<dbReference type="Proteomes" id="UP000708208">
    <property type="component" value="Unassembled WGS sequence"/>
</dbReference>
<accession>A0A8J2PCD3</accession>
<feature type="non-terminal residue" evidence="1">
    <location>
        <position position="1"/>
    </location>
</feature>
<proteinExistence type="predicted"/>